<dbReference type="PANTHER" id="PTHR12461">
    <property type="entry name" value="HYPOXIA-INDUCIBLE FACTOR 1 ALPHA INHIBITOR-RELATED"/>
    <property type="match status" value="1"/>
</dbReference>
<accession>A0A7S3YVL8</accession>
<dbReference type="PROSITE" id="PS51184">
    <property type="entry name" value="JMJC"/>
    <property type="match status" value="1"/>
</dbReference>
<dbReference type="SUPFAM" id="SSF51197">
    <property type="entry name" value="Clavaminate synthase-like"/>
    <property type="match status" value="1"/>
</dbReference>
<dbReference type="InterPro" id="IPR003347">
    <property type="entry name" value="JmjC_dom"/>
</dbReference>
<sequence length="548" mass="58848">MENVPNGYTCQSLAITVVVGATVLIAGVLTLRTSFYTSWSLADVAERHYPVELHSHVPRVQGGHGHPWDALHSVGAPVVFRSYFQPPPSLSNTTLPQTLSGVSLPSVKTSDTNNIFSYEKESNSTLWGRAQLGAYHRHYRVVDGYPSESFFSASWASSPSPPFRYCSIRSGNGATSGAATAAAAAAAAWGRIRAKLDDVARALCGATDCTTLHTRNRSSRTSSSSGLQPTGSASSAPPHGVGRVEERVWVHSAGSAAQLHMDYQDNAFAQVLGYKRFILLSPGAMARTCLHPYTHPAKRQSKGDVRGLGFERVAMTMSGEQKKESAAALGSCPSMRYDQIIAEFGTEAISEVVIGPGDVLILPAGTGHFVESVTGTLSFNVWVETSQRDVLSRVYGLLVQAALSSLREGIPRLAAVVSCVQAWTKGVWGEHWADVMRTGWEQRYASLMSPRMAPPQEAAGCGRDGVSQKGKALVLDAVQRMIRFGDDATASETSGRPGTEAVLEIETLNILDQMVEMLCKLSGSPCSLPHEVGTRYLSFLNCRLRGSV</sequence>
<keyword evidence="2" id="KW-0472">Membrane</keyword>
<dbReference type="InterPro" id="IPR014710">
    <property type="entry name" value="RmlC-like_jellyroll"/>
</dbReference>
<name>A0A7S3YVL8_9EUKA</name>
<keyword evidence="2" id="KW-1133">Transmembrane helix</keyword>
<protein>
    <recommendedName>
        <fullName evidence="3">JmjC domain-containing protein</fullName>
    </recommendedName>
</protein>
<evidence type="ECO:0000256" key="1">
    <source>
        <dbReference type="SAM" id="MobiDB-lite"/>
    </source>
</evidence>
<dbReference type="PANTHER" id="PTHR12461:SF105">
    <property type="entry name" value="HYPOXIA-INDUCIBLE FACTOR 1-ALPHA INHIBITOR"/>
    <property type="match status" value="1"/>
</dbReference>
<dbReference type="Gene3D" id="2.60.120.10">
    <property type="entry name" value="Jelly Rolls"/>
    <property type="match status" value="1"/>
</dbReference>
<evidence type="ECO:0000256" key="2">
    <source>
        <dbReference type="SAM" id="Phobius"/>
    </source>
</evidence>
<dbReference type="Pfam" id="PF13621">
    <property type="entry name" value="Cupin_8"/>
    <property type="match status" value="1"/>
</dbReference>
<feature type="compositionally biased region" description="Polar residues" evidence="1">
    <location>
        <begin position="226"/>
        <end position="235"/>
    </location>
</feature>
<dbReference type="EMBL" id="HBIV01020820">
    <property type="protein sequence ID" value="CAE0663394.1"/>
    <property type="molecule type" value="Transcribed_RNA"/>
</dbReference>
<organism evidence="4">
    <name type="scientific">Lotharella globosa</name>
    <dbReference type="NCBI Taxonomy" id="91324"/>
    <lineage>
        <taxon>Eukaryota</taxon>
        <taxon>Sar</taxon>
        <taxon>Rhizaria</taxon>
        <taxon>Cercozoa</taxon>
        <taxon>Chlorarachniophyceae</taxon>
        <taxon>Lotharella</taxon>
    </lineage>
</organism>
<dbReference type="InterPro" id="IPR041667">
    <property type="entry name" value="Cupin_8"/>
</dbReference>
<dbReference type="AlphaFoldDB" id="A0A7S3YVL8"/>
<feature type="domain" description="JmjC" evidence="3">
    <location>
        <begin position="217"/>
        <end position="398"/>
    </location>
</feature>
<proteinExistence type="predicted"/>
<feature type="transmembrane region" description="Helical" evidence="2">
    <location>
        <begin position="12"/>
        <end position="31"/>
    </location>
</feature>
<reference evidence="4" key="1">
    <citation type="submission" date="2021-01" db="EMBL/GenBank/DDBJ databases">
        <authorList>
            <person name="Corre E."/>
            <person name="Pelletier E."/>
            <person name="Niang G."/>
            <person name="Scheremetjew M."/>
            <person name="Finn R."/>
            <person name="Kale V."/>
            <person name="Holt S."/>
            <person name="Cochrane G."/>
            <person name="Meng A."/>
            <person name="Brown T."/>
            <person name="Cohen L."/>
        </authorList>
    </citation>
    <scope>NUCLEOTIDE SEQUENCE</scope>
    <source>
        <strain evidence="4">CCCM811</strain>
    </source>
</reference>
<evidence type="ECO:0000259" key="3">
    <source>
        <dbReference type="PROSITE" id="PS51184"/>
    </source>
</evidence>
<feature type="region of interest" description="Disordered" evidence="1">
    <location>
        <begin position="214"/>
        <end position="241"/>
    </location>
</feature>
<keyword evidence="2" id="KW-0812">Transmembrane</keyword>
<evidence type="ECO:0000313" key="4">
    <source>
        <dbReference type="EMBL" id="CAE0663394.1"/>
    </source>
</evidence>
<gene>
    <name evidence="4" type="ORF">LGLO00237_LOCUS14996</name>
</gene>